<evidence type="ECO:0000259" key="1">
    <source>
        <dbReference type="Pfam" id="PF19050"/>
    </source>
</evidence>
<dbReference type="HOGENOM" id="CLU_000998_1_0_1"/>
<evidence type="ECO:0000313" key="2">
    <source>
        <dbReference type="EMBL" id="EPT06235.1"/>
    </source>
</evidence>
<evidence type="ECO:0000313" key="3">
    <source>
        <dbReference type="Proteomes" id="UP000015241"/>
    </source>
</evidence>
<reference evidence="2 3" key="1">
    <citation type="journal article" date="2012" name="Science">
        <title>The Paleozoic origin of enzymatic lignin decomposition reconstructed from 31 fungal genomes.</title>
        <authorList>
            <person name="Floudas D."/>
            <person name="Binder M."/>
            <person name="Riley R."/>
            <person name="Barry K."/>
            <person name="Blanchette R.A."/>
            <person name="Henrissat B."/>
            <person name="Martinez A.T."/>
            <person name="Otillar R."/>
            <person name="Spatafora J.W."/>
            <person name="Yadav J.S."/>
            <person name="Aerts A."/>
            <person name="Benoit I."/>
            <person name="Boyd A."/>
            <person name="Carlson A."/>
            <person name="Copeland A."/>
            <person name="Coutinho P.M."/>
            <person name="de Vries R.P."/>
            <person name="Ferreira P."/>
            <person name="Findley K."/>
            <person name="Foster B."/>
            <person name="Gaskell J."/>
            <person name="Glotzer D."/>
            <person name="Gorecki P."/>
            <person name="Heitman J."/>
            <person name="Hesse C."/>
            <person name="Hori C."/>
            <person name="Igarashi K."/>
            <person name="Jurgens J.A."/>
            <person name="Kallen N."/>
            <person name="Kersten P."/>
            <person name="Kohler A."/>
            <person name="Kuees U."/>
            <person name="Kumar T.K.A."/>
            <person name="Kuo A."/>
            <person name="LaButti K."/>
            <person name="Larrondo L.F."/>
            <person name="Lindquist E."/>
            <person name="Ling A."/>
            <person name="Lombard V."/>
            <person name="Lucas S."/>
            <person name="Lundell T."/>
            <person name="Martin R."/>
            <person name="McLaughlin D.J."/>
            <person name="Morgenstern I."/>
            <person name="Morin E."/>
            <person name="Murat C."/>
            <person name="Nagy L.G."/>
            <person name="Nolan M."/>
            <person name="Ohm R.A."/>
            <person name="Patyshakuliyeva A."/>
            <person name="Rokas A."/>
            <person name="Ruiz-Duenas F.J."/>
            <person name="Sabat G."/>
            <person name="Salamov A."/>
            <person name="Samejima M."/>
            <person name="Schmutz J."/>
            <person name="Slot J.C."/>
            <person name="St John F."/>
            <person name="Stenlid J."/>
            <person name="Sun H."/>
            <person name="Sun S."/>
            <person name="Syed K."/>
            <person name="Tsang A."/>
            <person name="Wiebenga A."/>
            <person name="Young D."/>
            <person name="Pisabarro A."/>
            <person name="Eastwood D.C."/>
            <person name="Martin F."/>
            <person name="Cullen D."/>
            <person name="Grigoriev I.V."/>
            <person name="Hibbett D.S."/>
        </authorList>
    </citation>
    <scope>NUCLEOTIDE SEQUENCE</scope>
    <source>
        <strain evidence="3">FP-58527</strain>
    </source>
</reference>
<gene>
    <name evidence="2" type="ORF">FOMPIDRAFT_1034154</name>
</gene>
<sequence>MSAVERSKNLKVMHMEPYLQVMAGPLLRYDTVDRQGVWRGAALVVTADAGSDYDPSPFLAYTWDPTGPSQLSRSYSRVRSGHGLSVDLGPHPADPHSTSLPDYDSIPSGPNVVTKHSNGQELYVYVGHSGTFTFWRFMLEIPLGPTEMRITYSVNRGLPLNFYVPGRTDNMRWAAYSCNGFSAGVNANDFCGPGFRSGYDPVWTDLLAKHAEKPFHALVGGGDQLYCDGVIREPELQEWVTMPKGDKKKNFPITDEMRVAIDRFYFNHYCHTFRSGAFARANCSIPMLNMLVLSTDRDVKIDGFGSYPDELMLSPVFRTIGSRGYFFFLLFQCFINVDVDGRDDRRHPFQSLIIGGDGPFVPFPSHSFLTYLGPQVWMLLLDCRAERKLDQVCSDQEYRIVFDRVNALPAGLEHLVVQLGIPIAYPRMVFLESMLESKMNPLTALGRSGSLGLSGFVNKFNADAELLDDLNDHWTSKAHKKERNWFVEQMQRFASLRRCRVTFLSGDVHCAAVGLFKTLRQPKEPEIPPQNDYRYMLNIVASAIVNTPPPNAVLTMVSSLATKTHRTLHHAKTDEVMVPIFEKEPNGQPAKSKFIMGRRNWCAVWWDINGDLVFDVRIEIEKGVGRTASYVVRAPPPRWAPS</sequence>
<dbReference type="Proteomes" id="UP000015241">
    <property type="component" value="Unassembled WGS sequence"/>
</dbReference>
<feature type="domain" description="PhoD-like phosphatase" evidence="1">
    <location>
        <begin position="444"/>
        <end position="604"/>
    </location>
</feature>
<proteinExistence type="predicted"/>
<accession>S8G7Y7</accession>
<dbReference type="Pfam" id="PF19050">
    <property type="entry name" value="PhoD_2"/>
    <property type="match status" value="2"/>
</dbReference>
<protein>
    <recommendedName>
        <fullName evidence="1">PhoD-like phosphatase domain-containing protein</fullName>
    </recommendedName>
</protein>
<dbReference type="InterPro" id="IPR038607">
    <property type="entry name" value="PhoD-like_sf"/>
</dbReference>
<dbReference type="Gene3D" id="3.60.21.70">
    <property type="entry name" value="PhoD-like phosphatase"/>
    <property type="match status" value="1"/>
</dbReference>
<dbReference type="CDD" id="cd07389">
    <property type="entry name" value="MPP_PhoD"/>
    <property type="match status" value="1"/>
</dbReference>
<dbReference type="GO" id="GO:0016020">
    <property type="term" value="C:membrane"/>
    <property type="evidence" value="ECO:0007669"/>
    <property type="project" value="TreeGrafter"/>
</dbReference>
<keyword evidence="3" id="KW-1185">Reference proteome</keyword>
<dbReference type="InterPro" id="IPR018946">
    <property type="entry name" value="PhoD-like_MPP"/>
</dbReference>
<organism evidence="2 3">
    <name type="scientific">Fomitopsis schrenkii</name>
    <name type="common">Brown rot fungus</name>
    <dbReference type="NCBI Taxonomy" id="2126942"/>
    <lineage>
        <taxon>Eukaryota</taxon>
        <taxon>Fungi</taxon>
        <taxon>Dikarya</taxon>
        <taxon>Basidiomycota</taxon>
        <taxon>Agaricomycotina</taxon>
        <taxon>Agaricomycetes</taxon>
        <taxon>Polyporales</taxon>
        <taxon>Fomitopsis</taxon>
    </lineage>
</organism>
<feature type="domain" description="PhoD-like phosphatase" evidence="1">
    <location>
        <begin position="160"/>
        <end position="436"/>
    </location>
</feature>
<dbReference type="OrthoDB" id="2419400at2759"/>
<dbReference type="PANTHER" id="PTHR46689">
    <property type="entry name" value="MEMBRANE PROTEIN, PUTATIVE-RELATED"/>
    <property type="match status" value="1"/>
</dbReference>
<dbReference type="eggNOG" id="ENOG502QPI0">
    <property type="taxonomic scope" value="Eukaryota"/>
</dbReference>
<dbReference type="PANTHER" id="PTHR46689:SF1">
    <property type="entry name" value="PHOD-LIKE PHOSPHATASE DOMAIN-CONTAINING PROTEIN"/>
    <property type="match status" value="1"/>
</dbReference>
<dbReference type="InParanoid" id="S8G7Y7"/>
<dbReference type="EMBL" id="KE504122">
    <property type="protein sequence ID" value="EPT06235.1"/>
    <property type="molecule type" value="Genomic_DNA"/>
</dbReference>
<dbReference type="AlphaFoldDB" id="S8G7Y7"/>
<dbReference type="STRING" id="743788.S8G7Y7"/>
<name>S8G7Y7_FOMSC</name>
<dbReference type="InterPro" id="IPR043904">
    <property type="entry name" value="PhoD_2-like"/>
</dbReference>